<proteinExistence type="predicted"/>
<sequence length="94" mass="10453">MIHFKRQIFKNNIVLHSNLGFSKVFLLFHPCSANRATILDKEANTLQMISAIAVSAISPMHPLKKSPTAPSLLFQFRNLPFPNPAAAKITAIRV</sequence>
<dbReference type="AlphaFoldDB" id="A0A133KAR6"/>
<evidence type="ECO:0000313" key="1">
    <source>
        <dbReference type="EMBL" id="KWZ76651.1"/>
    </source>
</evidence>
<dbReference type="Proteomes" id="UP000070376">
    <property type="component" value="Unassembled WGS sequence"/>
</dbReference>
<dbReference type="EMBL" id="LRPN01000190">
    <property type="protein sequence ID" value="KWZ76651.1"/>
    <property type="molecule type" value="Genomic_DNA"/>
</dbReference>
<accession>A0A133KAR6</accession>
<protein>
    <submittedName>
        <fullName evidence="1">Uncharacterized protein</fullName>
    </submittedName>
</protein>
<gene>
    <name evidence="1" type="ORF">HMPREF3213_03703</name>
</gene>
<comment type="caution">
    <text evidence="1">The sequence shown here is derived from an EMBL/GenBank/DDBJ whole genome shotgun (WGS) entry which is preliminary data.</text>
</comment>
<organism evidence="1 2">
    <name type="scientific">Heyndrickxia coagulans</name>
    <name type="common">Weizmannia coagulans</name>
    <dbReference type="NCBI Taxonomy" id="1398"/>
    <lineage>
        <taxon>Bacteria</taxon>
        <taxon>Bacillati</taxon>
        <taxon>Bacillota</taxon>
        <taxon>Bacilli</taxon>
        <taxon>Bacillales</taxon>
        <taxon>Bacillaceae</taxon>
        <taxon>Heyndrickxia</taxon>
    </lineage>
</organism>
<reference evidence="2" key="1">
    <citation type="submission" date="2016-01" db="EMBL/GenBank/DDBJ databases">
        <authorList>
            <person name="Mitreva M."/>
            <person name="Pepin K.H."/>
            <person name="Mihindukulasuriya K.A."/>
            <person name="Fulton R."/>
            <person name="Fronick C."/>
            <person name="O'Laughlin M."/>
            <person name="Miner T."/>
            <person name="Herter B."/>
            <person name="Rosa B.A."/>
            <person name="Cordes M."/>
            <person name="Tomlinson C."/>
            <person name="Wollam A."/>
            <person name="Palsikar V.B."/>
            <person name="Mardis E.R."/>
            <person name="Wilson R.K."/>
        </authorList>
    </citation>
    <scope>NUCLEOTIDE SEQUENCE [LARGE SCALE GENOMIC DNA]</scope>
    <source>
        <strain evidence="2">GED7749B</strain>
    </source>
</reference>
<name>A0A133KAR6_HEYCO</name>
<evidence type="ECO:0000313" key="2">
    <source>
        <dbReference type="Proteomes" id="UP000070376"/>
    </source>
</evidence>